<evidence type="ECO:0000313" key="8">
    <source>
        <dbReference type="Proteomes" id="UP000005990"/>
    </source>
</evidence>
<dbReference type="eggNOG" id="COG3307">
    <property type="taxonomic scope" value="Bacteria"/>
</dbReference>
<gene>
    <name evidence="7" type="ORF">HMPREF9257_1434</name>
</gene>
<comment type="subcellular location">
    <subcellularLocation>
        <location evidence="1">Membrane</location>
        <topology evidence="1">Multi-pass membrane protein</topology>
    </subcellularLocation>
</comment>
<sequence>MKKKVSNFFEKNKWELDQLMFLLILILMFLSFYLGSAAFILYTLFLCIQNRKHLGTIIKKNFLFYIFVLYSLAVGIYNQTLSGMTVPLVYAFGFFFFYFYLQQIKAKTYYLSLKVIALAIIPLTVMCLYTYLNYALGHGYGPWYIFKYANIQTRAEATFFNANYYGMYCLMALVTNLYIMKKESNHKWLLLGSGAIGAVLISIILTASRMLLPTLVIVLIWMLAWLQPRWVKYIIGLALVGGMVLTLKPGLIPRMETLTYAFQDRFNLWAVGLAIFLSRPLFGRGAMAFVNFYYLYSDYAQMHAHNLYINTLANYGVLGATLILVLLKPLWHHLITLFKDKSLRPEFALISAYILIVLVHGTMDVAIFWVQIAYIFLIVILVSKEELEKLK</sequence>
<evidence type="ECO:0000256" key="4">
    <source>
        <dbReference type="ARBA" id="ARBA00023136"/>
    </source>
</evidence>
<dbReference type="GO" id="GO:0016020">
    <property type="term" value="C:membrane"/>
    <property type="evidence" value="ECO:0007669"/>
    <property type="project" value="UniProtKB-SubCell"/>
</dbReference>
<keyword evidence="3 5" id="KW-1133">Transmembrane helix</keyword>
<protein>
    <submittedName>
        <fullName evidence="7">O-antigen polymerase</fullName>
    </submittedName>
</protein>
<dbReference type="EMBL" id="AENN01000015">
    <property type="protein sequence ID" value="EFR31115.1"/>
    <property type="molecule type" value="Genomic_DNA"/>
</dbReference>
<dbReference type="InterPro" id="IPR051533">
    <property type="entry name" value="WaaL-like"/>
</dbReference>
<proteinExistence type="predicted"/>
<feature type="transmembrane region" description="Helical" evidence="5">
    <location>
        <begin position="162"/>
        <end position="179"/>
    </location>
</feature>
<dbReference type="RefSeq" id="WP_006418318.1">
    <property type="nucleotide sequence ID" value="NZ_AENN01000015.1"/>
</dbReference>
<feature type="transmembrane region" description="Helical" evidence="5">
    <location>
        <begin position="20"/>
        <end position="48"/>
    </location>
</feature>
<comment type="caution">
    <text evidence="7">The sequence shown here is derived from an EMBL/GenBank/DDBJ whole genome shotgun (WGS) entry which is preliminary data.</text>
</comment>
<dbReference type="STRING" id="908337.HMPREF9257_1434"/>
<dbReference type="PANTHER" id="PTHR37422:SF20">
    <property type="entry name" value="O-ANTIGEN POLYMERASE"/>
    <property type="match status" value="1"/>
</dbReference>
<feature type="transmembrane region" description="Helical" evidence="5">
    <location>
        <begin position="60"/>
        <end position="78"/>
    </location>
</feature>
<reference evidence="7 8" key="1">
    <citation type="submission" date="2010-10" db="EMBL/GenBank/DDBJ databases">
        <authorList>
            <person name="Durkin A.S."/>
            <person name="Madupu R."/>
            <person name="Torralba M."/>
            <person name="Gillis M."/>
            <person name="Methe B."/>
            <person name="Sutton G."/>
            <person name="Nelson K.E."/>
        </authorList>
    </citation>
    <scope>NUCLEOTIDE SEQUENCE [LARGE SCALE GENOMIC DNA]</scope>
    <source>
        <strain evidence="7 8">ACS-139-V-Col8</strain>
    </source>
</reference>
<evidence type="ECO:0000256" key="3">
    <source>
        <dbReference type="ARBA" id="ARBA00022989"/>
    </source>
</evidence>
<accession>E4KPE6</accession>
<dbReference type="AlphaFoldDB" id="E4KPE6"/>
<feature type="transmembrane region" description="Helical" evidence="5">
    <location>
        <begin position="307"/>
        <end position="331"/>
    </location>
</feature>
<dbReference type="PANTHER" id="PTHR37422">
    <property type="entry name" value="TEICHURONIC ACID BIOSYNTHESIS PROTEIN TUAE"/>
    <property type="match status" value="1"/>
</dbReference>
<evidence type="ECO:0000313" key="7">
    <source>
        <dbReference type="EMBL" id="EFR31115.1"/>
    </source>
</evidence>
<feature type="transmembrane region" description="Helical" evidence="5">
    <location>
        <begin position="268"/>
        <end position="295"/>
    </location>
</feature>
<dbReference type="Proteomes" id="UP000005990">
    <property type="component" value="Unassembled WGS sequence"/>
</dbReference>
<keyword evidence="8" id="KW-1185">Reference proteome</keyword>
<keyword evidence="2 5" id="KW-0812">Transmembrane</keyword>
<organism evidence="7 8">
    <name type="scientific">Eremococcus coleocola ACS-139-V-Col8</name>
    <dbReference type="NCBI Taxonomy" id="908337"/>
    <lineage>
        <taxon>Bacteria</taxon>
        <taxon>Bacillati</taxon>
        <taxon>Bacillota</taxon>
        <taxon>Bacilli</taxon>
        <taxon>Lactobacillales</taxon>
        <taxon>Aerococcaceae</taxon>
        <taxon>Eremococcus</taxon>
    </lineage>
</organism>
<feature type="transmembrane region" description="Helical" evidence="5">
    <location>
        <begin position="343"/>
        <end position="360"/>
    </location>
</feature>
<evidence type="ECO:0000259" key="6">
    <source>
        <dbReference type="Pfam" id="PF04932"/>
    </source>
</evidence>
<dbReference type="Pfam" id="PF04932">
    <property type="entry name" value="Wzy_C"/>
    <property type="match status" value="1"/>
</dbReference>
<evidence type="ECO:0000256" key="2">
    <source>
        <dbReference type="ARBA" id="ARBA00022692"/>
    </source>
</evidence>
<feature type="transmembrane region" description="Helical" evidence="5">
    <location>
        <begin position="230"/>
        <end position="247"/>
    </location>
</feature>
<name>E4KPE6_9LACT</name>
<feature type="transmembrane region" description="Helical" evidence="5">
    <location>
        <begin position="191"/>
        <end position="224"/>
    </location>
</feature>
<feature type="transmembrane region" description="Helical" evidence="5">
    <location>
        <begin position="84"/>
        <end position="101"/>
    </location>
</feature>
<keyword evidence="4 5" id="KW-0472">Membrane</keyword>
<feature type="transmembrane region" description="Helical" evidence="5">
    <location>
        <begin position="113"/>
        <end position="132"/>
    </location>
</feature>
<feature type="domain" description="O-antigen ligase-related" evidence="6">
    <location>
        <begin position="198"/>
        <end position="323"/>
    </location>
</feature>
<evidence type="ECO:0000256" key="1">
    <source>
        <dbReference type="ARBA" id="ARBA00004141"/>
    </source>
</evidence>
<dbReference type="InterPro" id="IPR007016">
    <property type="entry name" value="O-antigen_ligase-rel_domated"/>
</dbReference>
<evidence type="ECO:0000256" key="5">
    <source>
        <dbReference type="SAM" id="Phobius"/>
    </source>
</evidence>